<name>A0A6J5T7P7_9CAUD</name>
<dbReference type="InterPro" id="IPR025861">
    <property type="entry name" value="CobT_VWA_dom"/>
</dbReference>
<dbReference type="EMBL" id="LR797812">
    <property type="protein sequence ID" value="CAB4240667.1"/>
    <property type="molecule type" value="Genomic_DNA"/>
</dbReference>
<reference evidence="3" key="1">
    <citation type="submission" date="2020-05" db="EMBL/GenBank/DDBJ databases">
        <authorList>
            <person name="Chiriac C."/>
            <person name="Salcher M."/>
            <person name="Ghai R."/>
            <person name="Kavagutti S V."/>
        </authorList>
    </citation>
    <scope>NUCLEOTIDE SEQUENCE</scope>
</reference>
<dbReference type="InterPro" id="IPR036465">
    <property type="entry name" value="vWFA_dom_sf"/>
</dbReference>
<dbReference type="InterPro" id="IPR051928">
    <property type="entry name" value="NorD/CobT"/>
</dbReference>
<evidence type="ECO:0000313" key="3">
    <source>
        <dbReference type="EMBL" id="CAB4240667.1"/>
    </source>
</evidence>
<dbReference type="Pfam" id="PF11775">
    <property type="entry name" value="CobT_C"/>
    <property type="match status" value="2"/>
</dbReference>
<accession>A0A6J5T7P7</accession>
<dbReference type="SUPFAM" id="SSF53300">
    <property type="entry name" value="vWA-like"/>
    <property type="match status" value="1"/>
</dbReference>
<protein>
    <submittedName>
        <fullName evidence="3">CobT, cobaltochelatase, CobT subunit</fullName>
    </submittedName>
</protein>
<dbReference type="Gene3D" id="3.40.50.410">
    <property type="entry name" value="von Willebrand factor, type A domain"/>
    <property type="match status" value="1"/>
</dbReference>
<organism evidence="3">
    <name type="scientific">uncultured Caudovirales phage</name>
    <dbReference type="NCBI Taxonomy" id="2100421"/>
    <lineage>
        <taxon>Viruses</taxon>
        <taxon>Duplodnaviria</taxon>
        <taxon>Heunggongvirae</taxon>
        <taxon>Uroviricota</taxon>
        <taxon>Caudoviricetes</taxon>
        <taxon>Peduoviridae</taxon>
        <taxon>Maltschvirus</taxon>
        <taxon>Maltschvirus maltsch</taxon>
    </lineage>
</organism>
<proteinExistence type="predicted"/>
<feature type="domain" description="Cobalamin biosynthesis protein CobT VWA" evidence="2">
    <location>
        <begin position="396"/>
        <end position="453"/>
    </location>
</feature>
<dbReference type="PANTHER" id="PTHR41248">
    <property type="entry name" value="NORD PROTEIN"/>
    <property type="match status" value="1"/>
</dbReference>
<evidence type="ECO:0000259" key="2">
    <source>
        <dbReference type="Pfam" id="PF11775"/>
    </source>
</evidence>
<evidence type="ECO:0000256" key="1">
    <source>
        <dbReference type="SAM" id="MobiDB-lite"/>
    </source>
</evidence>
<gene>
    <name evidence="3" type="ORF">UFOVP38_46</name>
</gene>
<dbReference type="PANTHER" id="PTHR41248:SF1">
    <property type="entry name" value="NORD PROTEIN"/>
    <property type="match status" value="1"/>
</dbReference>
<feature type="domain" description="Cobalamin biosynthesis protein CobT VWA" evidence="2">
    <location>
        <begin position="492"/>
        <end position="582"/>
    </location>
</feature>
<sequence>MLTQGIEVMKYVRASAGRAGISVVFEDVNQPRHDGKTIYLPRITGKTSDNELKQLMASVDHEVAHDRFSCFDVLKEKDVDPSGLPMFVWNFLEDSRVNVIEAKEYKGFKDNWDDCTSELVISILAKAKKEVTSASKLTTALLCWEGHISAPYFPTIELVASRFTPEKKITDVLNNYSDRLVSCHQILDKRLGTEATYKLAMDILSELESKCKKELKADKSFSTKPSDRGGSGKKVVAKTKATSAKEGEATESGENEEDYKIYKVKLTKEDLEKFSLTMPEDGSKMSRVGINFDPVDLKGGDWDLTDYNDFAVVDYPKNTGPHIYLEKSRRSASFLREYNDRVGKNLVSQENFAQQVRKIIQIRARVQTQYGTKRGKLDQSRLSRICFDAPGFNERVFKTRIENKTLDAAITVLVDMSGSMGGDKAYYALASTLLLNEVCSTLNIALEIIGFTDGYSDYSTVTPIMFIYKSFSDLKVSEDKLKDYFATSSRFMNGNPDGENIIWTHDRLIKRKERKKILVVMSDGCPAASKSSYGLEAFTKKVITEIEAGKKVDIYGLGLCSDSVNYYYSASDVVNKAEEIPSKLLSLIEKKVLNHV</sequence>
<feature type="region of interest" description="Disordered" evidence="1">
    <location>
        <begin position="220"/>
        <end position="254"/>
    </location>
</feature>